<protein>
    <submittedName>
        <fullName evidence="2">DUSAM domain-containing protein</fullName>
    </submittedName>
</protein>
<dbReference type="EMBL" id="CP071090">
    <property type="protein sequence ID" value="QSQ22136.1"/>
    <property type="molecule type" value="Genomic_DNA"/>
</dbReference>
<evidence type="ECO:0000313" key="3">
    <source>
        <dbReference type="Proteomes" id="UP000662747"/>
    </source>
</evidence>
<evidence type="ECO:0000313" key="2">
    <source>
        <dbReference type="EMBL" id="QSQ22136.1"/>
    </source>
</evidence>
<organism evidence="2 3">
    <name type="scientific">Pyxidicoccus parkwayensis</name>
    <dbReference type="NCBI Taxonomy" id="2813578"/>
    <lineage>
        <taxon>Bacteria</taxon>
        <taxon>Pseudomonadati</taxon>
        <taxon>Myxococcota</taxon>
        <taxon>Myxococcia</taxon>
        <taxon>Myxococcales</taxon>
        <taxon>Cystobacterineae</taxon>
        <taxon>Myxococcaceae</taxon>
        <taxon>Pyxidicoccus</taxon>
    </lineage>
</organism>
<dbReference type="Proteomes" id="UP000662747">
    <property type="component" value="Chromosome"/>
</dbReference>
<name>A0ABX7NTC0_9BACT</name>
<dbReference type="Pfam" id="PF09543">
    <property type="entry name" value="DUF2379"/>
    <property type="match status" value="1"/>
</dbReference>
<dbReference type="NCBIfam" id="TIGR02267">
    <property type="entry name" value="DUSAM domain"/>
    <property type="match status" value="1"/>
</dbReference>
<feature type="domain" description="DUSAM" evidence="1">
    <location>
        <begin position="6"/>
        <end position="120"/>
    </location>
</feature>
<dbReference type="RefSeq" id="WP_206723713.1">
    <property type="nucleotide sequence ID" value="NZ_CP071090.1"/>
</dbReference>
<sequence length="126" mass="13946">MTEEADWGELRALAEHIEAGEPLVLSEAVRGLLTRTAQQVGLTADDADQALASQSGAVTLLREVYRRIQDGSDRLSHALLGAYRLRDTGNTAEARKLFERLLSIEVVPLYRQQAELAIRDLEAGRF</sequence>
<accession>A0ABX7NTC0</accession>
<dbReference type="InterPro" id="IPR011753">
    <property type="entry name" value="DUSAM_dom"/>
</dbReference>
<proteinExistence type="predicted"/>
<keyword evidence="3" id="KW-1185">Reference proteome</keyword>
<gene>
    <name evidence="2" type="ORF">JY651_44565</name>
</gene>
<evidence type="ECO:0000259" key="1">
    <source>
        <dbReference type="Pfam" id="PF09543"/>
    </source>
</evidence>
<reference evidence="2 3" key="1">
    <citation type="submission" date="2021-02" db="EMBL/GenBank/DDBJ databases">
        <title>De Novo genome assembly of isolated myxobacteria.</title>
        <authorList>
            <person name="Stevens D.C."/>
        </authorList>
    </citation>
    <scope>NUCLEOTIDE SEQUENCE [LARGE SCALE GENOMIC DNA]</scope>
    <source>
        <strain evidence="3">SCPEA02</strain>
    </source>
</reference>